<feature type="non-terminal residue" evidence="1">
    <location>
        <position position="1"/>
    </location>
</feature>
<gene>
    <name evidence="1" type="ORF">IAA73_11445</name>
</gene>
<sequence>TDGLFTRIVGKISALTILQYINYKNEKPIGRVKYALI</sequence>
<evidence type="ECO:0000313" key="2">
    <source>
        <dbReference type="Proteomes" id="UP000823641"/>
    </source>
</evidence>
<comment type="caution">
    <text evidence="1">The sequence shown here is derived from an EMBL/GenBank/DDBJ whole genome shotgun (WGS) entry which is preliminary data.</text>
</comment>
<dbReference type="AlphaFoldDB" id="A0A9D9N5D7"/>
<reference evidence="1" key="2">
    <citation type="journal article" date="2021" name="PeerJ">
        <title>Extensive microbial diversity within the chicken gut microbiome revealed by metagenomics and culture.</title>
        <authorList>
            <person name="Gilroy R."/>
            <person name="Ravi A."/>
            <person name="Getino M."/>
            <person name="Pursley I."/>
            <person name="Horton D.L."/>
            <person name="Alikhan N.F."/>
            <person name="Baker D."/>
            <person name="Gharbi K."/>
            <person name="Hall N."/>
            <person name="Watson M."/>
            <person name="Adriaenssens E.M."/>
            <person name="Foster-Nyarko E."/>
            <person name="Jarju S."/>
            <person name="Secka A."/>
            <person name="Antonio M."/>
            <person name="Oren A."/>
            <person name="Chaudhuri R.R."/>
            <person name="La Ragione R."/>
            <person name="Hildebrand F."/>
            <person name="Pallen M.J."/>
        </authorList>
    </citation>
    <scope>NUCLEOTIDE SEQUENCE</scope>
    <source>
        <strain evidence="1">G3-3990</strain>
    </source>
</reference>
<organism evidence="1 2">
    <name type="scientific">Candidatus Gallipaludibacter merdavium</name>
    <dbReference type="NCBI Taxonomy" id="2840839"/>
    <lineage>
        <taxon>Bacteria</taxon>
        <taxon>Pseudomonadati</taxon>
        <taxon>Bacteroidota</taxon>
        <taxon>Bacteroidia</taxon>
        <taxon>Bacteroidales</taxon>
        <taxon>Candidatus Gallipaludibacter</taxon>
    </lineage>
</organism>
<name>A0A9D9N5D7_9BACT</name>
<reference evidence="1" key="1">
    <citation type="submission" date="2020-10" db="EMBL/GenBank/DDBJ databases">
        <authorList>
            <person name="Gilroy R."/>
        </authorList>
    </citation>
    <scope>NUCLEOTIDE SEQUENCE</scope>
    <source>
        <strain evidence="1">G3-3990</strain>
    </source>
</reference>
<accession>A0A9D9N5D7</accession>
<protein>
    <submittedName>
        <fullName evidence="1">IS982 family transposase</fullName>
    </submittedName>
</protein>
<dbReference type="EMBL" id="JADIMG010000104">
    <property type="protein sequence ID" value="MBO8460924.1"/>
    <property type="molecule type" value="Genomic_DNA"/>
</dbReference>
<proteinExistence type="predicted"/>
<evidence type="ECO:0000313" key="1">
    <source>
        <dbReference type="EMBL" id="MBO8460924.1"/>
    </source>
</evidence>
<dbReference type="Proteomes" id="UP000823641">
    <property type="component" value="Unassembled WGS sequence"/>
</dbReference>